<reference evidence="5" key="1">
    <citation type="journal article" date="2014" name="Genome Announc.">
        <title>Draft Genome Sequence of Marine Flavobacterium Jejuia pallidilutea Strain 11shimoA1 and Pigmentation Mutants.</title>
        <authorList>
            <person name="Takatani N."/>
            <person name="Nakanishi M."/>
            <person name="Meirelles P."/>
            <person name="Mino S."/>
            <person name="Suda W."/>
            <person name="Oshima K."/>
            <person name="Hattori M."/>
            <person name="Ohkuma M."/>
            <person name="Hosokawa M."/>
            <person name="Miyashita K."/>
            <person name="Thompson F.L."/>
            <person name="Niwa A."/>
            <person name="Sawabe T."/>
            <person name="Sawabe T."/>
        </authorList>
    </citation>
    <scope>NUCLEOTIDE SEQUENCE [LARGE SCALE GENOMIC DNA]</scope>
    <source>
        <strain evidence="5">JCM 19538</strain>
    </source>
</reference>
<evidence type="ECO:0000313" key="5">
    <source>
        <dbReference type="Proteomes" id="UP000030184"/>
    </source>
</evidence>
<proteinExistence type="predicted"/>
<evidence type="ECO:0000313" key="2">
    <source>
        <dbReference type="EMBL" id="GAL73409.1"/>
    </source>
</evidence>
<dbReference type="EC" id="3.4.21.89" evidence="3"/>
<evidence type="ECO:0000313" key="1">
    <source>
        <dbReference type="EMBL" id="GAL69171.1"/>
    </source>
</evidence>
<protein>
    <submittedName>
        <fullName evidence="3">Signal peptidase I</fullName>
        <ecNumber evidence="3">3.4.21.89</ecNumber>
    </submittedName>
</protein>
<dbReference type="Proteomes" id="UP000030184">
    <property type="component" value="Unassembled WGS sequence"/>
</dbReference>
<name>A0A090WD96_9FLAO</name>
<dbReference type="Proteomes" id="UP000029646">
    <property type="component" value="Unassembled WGS sequence"/>
</dbReference>
<keyword evidence="3" id="KW-0378">Hydrolase</keyword>
<dbReference type="EMBL" id="BBNY01000026">
    <property type="protein sequence ID" value="GAL89714.1"/>
    <property type="molecule type" value="Genomic_DNA"/>
</dbReference>
<accession>A0A090WD96</accession>
<dbReference type="STRING" id="504487.JCM19538_2760"/>
<dbReference type="GO" id="GO:0009003">
    <property type="term" value="F:signal peptidase activity"/>
    <property type="evidence" value="ECO:0007669"/>
    <property type="project" value="UniProtKB-EC"/>
</dbReference>
<dbReference type="Proteomes" id="UP000029641">
    <property type="component" value="Unassembled WGS sequence"/>
</dbReference>
<organism evidence="2 4">
    <name type="scientific">Jejuia pallidilutea</name>
    <dbReference type="NCBI Taxonomy" id="504487"/>
    <lineage>
        <taxon>Bacteria</taxon>
        <taxon>Pseudomonadati</taxon>
        <taxon>Bacteroidota</taxon>
        <taxon>Flavobacteriia</taxon>
        <taxon>Flavobacteriales</taxon>
        <taxon>Flavobacteriaceae</taxon>
        <taxon>Jejuia</taxon>
    </lineage>
</organism>
<dbReference type="AlphaFoldDB" id="A0A090WD96"/>
<gene>
    <name evidence="1" type="ORF">JCM19301_294</name>
    <name evidence="2" type="ORF">JCM19302_1211</name>
    <name evidence="3" type="ORF">JCM19538_2760</name>
</gene>
<comment type="caution">
    <text evidence="2">The sequence shown here is derived from an EMBL/GenBank/DDBJ whole genome shotgun (WGS) entry which is preliminary data.</text>
</comment>
<dbReference type="EMBL" id="BBNR01000050">
    <property type="protein sequence ID" value="GAL69171.1"/>
    <property type="molecule type" value="Genomic_DNA"/>
</dbReference>
<sequence>MKNSLFPDDVIIVNKLKYGPRLPRSPFDIPFINIAYHFNENEKNA</sequence>
<keyword evidence="5" id="KW-1185">Reference proteome</keyword>
<evidence type="ECO:0000313" key="3">
    <source>
        <dbReference type="EMBL" id="GAL89714.1"/>
    </source>
</evidence>
<dbReference type="EMBL" id="BBNS01000062">
    <property type="protein sequence ID" value="GAL73409.1"/>
    <property type="molecule type" value="Genomic_DNA"/>
</dbReference>
<evidence type="ECO:0000313" key="4">
    <source>
        <dbReference type="Proteomes" id="UP000029646"/>
    </source>
</evidence>